<dbReference type="InterPro" id="IPR015914">
    <property type="entry name" value="PAPs_N"/>
</dbReference>
<evidence type="ECO:0000313" key="5">
    <source>
        <dbReference type="Proteomes" id="UP000204551"/>
    </source>
</evidence>
<dbReference type="GO" id="GO:0046872">
    <property type="term" value="F:metal ion binding"/>
    <property type="evidence" value="ECO:0007669"/>
    <property type="project" value="InterPro"/>
</dbReference>
<evidence type="ECO:0000256" key="1">
    <source>
        <dbReference type="ARBA" id="ARBA00022729"/>
    </source>
</evidence>
<evidence type="ECO:0000259" key="3">
    <source>
        <dbReference type="Pfam" id="PF16656"/>
    </source>
</evidence>
<dbReference type="InterPro" id="IPR004843">
    <property type="entry name" value="Calcineurin-like_PHP"/>
</dbReference>
<dbReference type="AlphaFoldDB" id="A0A221V0U2"/>
<dbReference type="InterPro" id="IPR003961">
    <property type="entry name" value="FN3_dom"/>
</dbReference>
<evidence type="ECO:0000313" key="4">
    <source>
        <dbReference type="EMBL" id="ASO07143.1"/>
    </source>
</evidence>
<feature type="domain" description="Calcineurin-like phosphoesterase" evidence="2">
    <location>
        <begin position="146"/>
        <end position="342"/>
    </location>
</feature>
<dbReference type="Pfam" id="PF00149">
    <property type="entry name" value="Metallophos"/>
    <property type="match status" value="1"/>
</dbReference>
<dbReference type="EMBL" id="CP022515">
    <property type="protein sequence ID" value="ASO07143.1"/>
    <property type="molecule type" value="Genomic_DNA"/>
</dbReference>
<dbReference type="Pfam" id="PF16656">
    <property type="entry name" value="Pur_ac_phosph_N"/>
    <property type="match status" value="1"/>
</dbReference>
<accession>A0A221V0U2</accession>
<proteinExistence type="predicted"/>
<reference evidence="4 5" key="1">
    <citation type="submission" date="2017-07" db="EMBL/GenBank/DDBJ databases">
        <title>Genome Sequence of Arenibacter algicola Strain SMS7 Isolated from a culture of the Diatom Skeletonema marinoi.</title>
        <authorList>
            <person name="Topel M."/>
            <person name="Pinder M.I.M."/>
            <person name="Johansson O.N."/>
            <person name="Kourtchenko O."/>
            <person name="Godhe A."/>
            <person name="Clarke A.K."/>
        </authorList>
    </citation>
    <scope>NUCLEOTIDE SEQUENCE [LARGE SCALE GENOMIC DNA]</scope>
    <source>
        <strain evidence="4 5">SMS7</strain>
    </source>
</reference>
<dbReference type="EC" id="3.1.4.53" evidence="4"/>
<organism evidence="4 5">
    <name type="scientific">Arenibacter algicola</name>
    <dbReference type="NCBI Taxonomy" id="616991"/>
    <lineage>
        <taxon>Bacteria</taxon>
        <taxon>Pseudomonadati</taxon>
        <taxon>Bacteroidota</taxon>
        <taxon>Flavobacteriia</taxon>
        <taxon>Flavobacteriales</taxon>
        <taxon>Flavobacteriaceae</taxon>
        <taxon>Arenibacter</taxon>
    </lineage>
</organism>
<gene>
    <name evidence="4" type="primary">cpdA</name>
    <name evidence="4" type="ORF">AREALGSMS7_03733</name>
</gene>
<dbReference type="CDD" id="cd00063">
    <property type="entry name" value="FN3"/>
    <property type="match status" value="1"/>
</dbReference>
<dbReference type="KEGG" id="aalg:AREALGSMS7_03733"/>
<dbReference type="SUPFAM" id="SSF49363">
    <property type="entry name" value="Purple acid phosphatase, N-terminal domain"/>
    <property type="match status" value="1"/>
</dbReference>
<keyword evidence="1" id="KW-0732">Signal</keyword>
<dbReference type="RefSeq" id="WP_093979478.1">
    <property type="nucleotide sequence ID" value="NZ_CP022515.1"/>
</dbReference>
<dbReference type="InterPro" id="IPR029052">
    <property type="entry name" value="Metallo-depent_PP-like"/>
</dbReference>
<dbReference type="PANTHER" id="PTHR45867">
    <property type="entry name" value="PURPLE ACID PHOSPHATASE"/>
    <property type="match status" value="1"/>
</dbReference>
<dbReference type="Gene3D" id="2.60.40.380">
    <property type="entry name" value="Purple acid phosphatase-like, N-terminal"/>
    <property type="match status" value="1"/>
</dbReference>
<keyword evidence="4" id="KW-0378">Hydrolase</keyword>
<dbReference type="GO" id="GO:0004115">
    <property type="term" value="F:3',5'-cyclic-AMP phosphodiesterase activity"/>
    <property type="evidence" value="ECO:0007669"/>
    <property type="project" value="UniProtKB-EC"/>
</dbReference>
<feature type="domain" description="Purple acid phosphatase N-terminal" evidence="3">
    <location>
        <begin position="37"/>
        <end position="118"/>
    </location>
</feature>
<dbReference type="InterPro" id="IPR008963">
    <property type="entry name" value="Purple_acid_Pase-like_N"/>
</dbReference>
<name>A0A221V0U2_9FLAO</name>
<evidence type="ECO:0000259" key="2">
    <source>
        <dbReference type="Pfam" id="PF00149"/>
    </source>
</evidence>
<dbReference type="GO" id="GO:0003993">
    <property type="term" value="F:acid phosphatase activity"/>
    <property type="evidence" value="ECO:0007669"/>
    <property type="project" value="InterPro"/>
</dbReference>
<dbReference type="SUPFAM" id="SSF56300">
    <property type="entry name" value="Metallo-dependent phosphatases"/>
    <property type="match status" value="1"/>
</dbReference>
<dbReference type="Gene3D" id="3.60.21.10">
    <property type="match status" value="1"/>
</dbReference>
<sequence>MRNKINIRSIFYTITLLLYSAQWISAQNLEISHGPYLQYVTSNEVTIGWSTSKNTISWVEYYVEDGSNFYQKEREKIFDASDGLKNISLLHSVTLKNLKPGTKYAYRIYSQEVKEDRSFGKTVATRVYKREPLYFTTQPLKKDQISVVVLSDMHENTAKVGSLLKGVEWDKTDFVLLDGDFVDSFESESDLYGGVLDTCVNIFAQKKPLVIVRGNHETRGIKAHELKKYFHFPEDKYYYTYKIGNTFFIILDSGEDKADSDIEYNGFADFGAYRSEQAKWLSEVVKSDEFKNAEHKIAFMHIPPYDDNRGQEWHGDLEVRLKFVPILNKAGIDLMVSGHTHHFSFQTPKSEENNFPILVADHKTRYNLLIDKTGIKIKGIDIDSKEVLNMFIEKYK</sequence>
<dbReference type="Proteomes" id="UP000204551">
    <property type="component" value="Chromosome"/>
</dbReference>
<protein>
    <submittedName>
        <fullName evidence="4">3',5'-cyclic adenosine monophosphate phosphodiesterase CpdA</fullName>
        <ecNumber evidence="4">3.1.4.53</ecNumber>
    </submittedName>
</protein>